<dbReference type="InterPro" id="IPR015943">
    <property type="entry name" value="WD40/YVTN_repeat-like_dom_sf"/>
</dbReference>
<organism evidence="3 4">
    <name type="scientific">Sulfurimonas marina</name>
    <dbReference type="NCBI Taxonomy" id="2590551"/>
    <lineage>
        <taxon>Bacteria</taxon>
        <taxon>Pseudomonadati</taxon>
        <taxon>Campylobacterota</taxon>
        <taxon>Epsilonproteobacteria</taxon>
        <taxon>Campylobacterales</taxon>
        <taxon>Sulfurimonadaceae</taxon>
        <taxon>Sulfurimonas</taxon>
    </lineage>
</organism>
<keyword evidence="1" id="KW-0853">WD repeat</keyword>
<accession>A0A7M1B0Q8</accession>
<dbReference type="SMART" id="SM00320">
    <property type="entry name" value="WD40"/>
    <property type="match status" value="3"/>
</dbReference>
<evidence type="ECO:0000256" key="2">
    <source>
        <dbReference type="ARBA" id="ARBA00022737"/>
    </source>
</evidence>
<dbReference type="EMBL" id="CP041165">
    <property type="protein sequence ID" value="QOP42298.1"/>
    <property type="molecule type" value="Genomic_DNA"/>
</dbReference>
<evidence type="ECO:0008006" key="5">
    <source>
        <dbReference type="Google" id="ProtNLM"/>
    </source>
</evidence>
<reference evidence="3 4" key="1">
    <citation type="submission" date="2019-06" db="EMBL/GenBank/DDBJ databases">
        <title>Sulfurimonas gotlandica sp. nov., a chemoautotrophic and psychrotolerant epsilonproteobacterium isolated from a pelagic redoxcline, and an emended description of the genus Sulfurimonas.</title>
        <authorList>
            <person name="Wang S."/>
            <person name="Jiang L."/>
            <person name="Shao Z."/>
        </authorList>
    </citation>
    <scope>NUCLEOTIDE SEQUENCE [LARGE SCALE GENOMIC DNA]</scope>
    <source>
        <strain evidence="3 4">B2</strain>
    </source>
</reference>
<dbReference type="AlphaFoldDB" id="A0A7M1B0Q8"/>
<keyword evidence="4" id="KW-1185">Reference proteome</keyword>
<proteinExistence type="predicted"/>
<protein>
    <recommendedName>
        <fullName evidence="5">WD40 repeat domain-containing protein</fullName>
    </recommendedName>
</protein>
<dbReference type="InterPro" id="IPR036322">
    <property type="entry name" value="WD40_repeat_dom_sf"/>
</dbReference>
<dbReference type="PANTHER" id="PTHR44019:SF8">
    <property type="entry name" value="POC1 CENTRIOLAR PROTEIN HOMOLOG"/>
    <property type="match status" value="1"/>
</dbReference>
<dbReference type="RefSeq" id="WP_193113619.1">
    <property type="nucleotide sequence ID" value="NZ_CP041165.1"/>
</dbReference>
<evidence type="ECO:0000313" key="4">
    <source>
        <dbReference type="Proteomes" id="UP000593910"/>
    </source>
</evidence>
<dbReference type="InterPro" id="IPR050505">
    <property type="entry name" value="WDR55/POC1"/>
</dbReference>
<dbReference type="PANTHER" id="PTHR44019">
    <property type="entry name" value="WD REPEAT-CONTAINING PROTEIN 55"/>
    <property type="match status" value="1"/>
</dbReference>
<sequence>MIIQEECLRTRSNIIAFSALNNDEIIYALQHKTVKSFSSLTCKPLRSITTEYLSTQTTAISFHKTDNLVAIANGKTIYIINTKTKEVLQTIISYAGDITTLHFIQNSPYLITGTKNGRVVQYRYDGKSSLSRLCSFPFNNTIGKKVVEKNYVGAIDSNDKYIACSGYGGAITIIKLHSLTHKQTIQTARVRVNVLKFITDELLISASVDGNIYFHDLNKYKSIKTINSPIGNITQIIPITGEKYALIIGESNKISLLDLVQQKVISNELFKFELDLKFVELIENTIFVVLENNHVEKITLPTAHMLRELILHNNLEDAYKLLENNPILYTTPEYDQLEKIYKQLYTKAIDAFTASKKREAIELLEPFKKIESKKNDLNLIFNSFEQYQKFQTLVLEKKYHIAYAMVEKYPALKQTHPYTTMESGFKEAFSFAQKQIRLGRDDLAHDTLSIYASVNSKKALVKLLLKQNKDFLHFLRAIQAKNYQNIALLIKKNENFKQLGQYQELLKELQLQLQTIKEDIFRSKVDKAIEKIQQLQYIQDIKEPLKELYILASHAKKFLQYYEQNDFLSCYETIDKAKQLDQLELAGMLEKHWQKLMDKCENLALKGDLKGIKENLGELITLKTRAAKMGDIIRLSFQTKIKILLAKRTFTQTEAIIYSYIDIFGLDTEIKTLMNTYEKLSNNKLALTNSDDIFKEREAWLNSEVIIGEYKR</sequence>
<name>A0A7M1B0Q8_9BACT</name>
<keyword evidence="2" id="KW-0677">Repeat</keyword>
<gene>
    <name evidence="3" type="ORF">FJR03_11340</name>
</gene>
<dbReference type="SUPFAM" id="SSF50978">
    <property type="entry name" value="WD40 repeat-like"/>
    <property type="match status" value="1"/>
</dbReference>
<dbReference type="Gene3D" id="2.130.10.10">
    <property type="entry name" value="YVTN repeat-like/Quinoprotein amine dehydrogenase"/>
    <property type="match status" value="1"/>
</dbReference>
<dbReference type="InterPro" id="IPR001680">
    <property type="entry name" value="WD40_rpt"/>
</dbReference>
<dbReference type="KEGG" id="smax:FJR03_11340"/>
<evidence type="ECO:0000313" key="3">
    <source>
        <dbReference type="EMBL" id="QOP42298.1"/>
    </source>
</evidence>
<evidence type="ECO:0000256" key="1">
    <source>
        <dbReference type="ARBA" id="ARBA00022574"/>
    </source>
</evidence>
<dbReference type="Proteomes" id="UP000593910">
    <property type="component" value="Chromosome"/>
</dbReference>